<keyword evidence="1" id="KW-0472">Membrane</keyword>
<dbReference type="EMBL" id="FOHA01000012">
    <property type="protein sequence ID" value="SER94665.1"/>
    <property type="molecule type" value="Genomic_DNA"/>
</dbReference>
<evidence type="ECO:0000313" key="2">
    <source>
        <dbReference type="EMBL" id="SER94665.1"/>
    </source>
</evidence>
<dbReference type="AlphaFoldDB" id="A0A1H9TBN6"/>
<feature type="transmembrane region" description="Helical" evidence="1">
    <location>
        <begin position="122"/>
        <end position="143"/>
    </location>
</feature>
<evidence type="ECO:0000256" key="1">
    <source>
        <dbReference type="SAM" id="Phobius"/>
    </source>
</evidence>
<keyword evidence="3" id="KW-1185">Reference proteome</keyword>
<feature type="transmembrane region" description="Helical" evidence="1">
    <location>
        <begin position="20"/>
        <end position="43"/>
    </location>
</feature>
<reference evidence="2 3" key="1">
    <citation type="submission" date="2016-10" db="EMBL/GenBank/DDBJ databases">
        <authorList>
            <person name="de Groot N.N."/>
        </authorList>
    </citation>
    <scope>NUCLEOTIDE SEQUENCE [LARGE SCALE GENOMIC DNA]</scope>
    <source>
        <strain evidence="2 3">DSM 13760</strain>
    </source>
</reference>
<evidence type="ECO:0000313" key="3">
    <source>
        <dbReference type="Proteomes" id="UP000198948"/>
    </source>
</evidence>
<organism evidence="2 3">
    <name type="scientific">Isobaculum melis</name>
    <dbReference type="NCBI Taxonomy" id="142588"/>
    <lineage>
        <taxon>Bacteria</taxon>
        <taxon>Bacillati</taxon>
        <taxon>Bacillota</taxon>
        <taxon>Bacilli</taxon>
        <taxon>Lactobacillales</taxon>
        <taxon>Carnobacteriaceae</taxon>
        <taxon>Isobaculum</taxon>
    </lineage>
</organism>
<gene>
    <name evidence="2" type="ORF">SAMN04488559_11223</name>
</gene>
<protein>
    <submittedName>
        <fullName evidence="2">Uncharacterized protein</fullName>
    </submittedName>
</protein>
<sequence length="313" mass="36434">MLNQIKADSYHLLQHKKWLLVPPLLMIPILFIFVIQLLIIPMFTQYFQEVKRIDQEAIIQLEKKYQTGTISFDDSFKLEMVRSIQAGDFSFDFDSDEETTNLASADLFATRQGLLNHMQSTVGFVAFVMMIVVILFFAEDFTTNSIRNIFTYQFDKWRYFLNKWIFGALIALFLLFSYHLLNFIVSLFLFPIDHDVFRLLEQLLKVTVAQYPLFLTQFSLAFALIFITRKKSIAILLAFISPVLLAFLLDQIVTRLHLPTSLNFKPFLYLTQYGQGEHLTLLPILQTLVGSSIVIICYALLGWLGFSRYINKQ</sequence>
<proteinExistence type="predicted"/>
<name>A0A1H9TBN6_9LACT</name>
<feature type="transmembrane region" description="Helical" evidence="1">
    <location>
        <begin position="164"/>
        <end position="189"/>
    </location>
</feature>
<feature type="transmembrane region" description="Helical" evidence="1">
    <location>
        <begin position="209"/>
        <end position="227"/>
    </location>
</feature>
<dbReference type="RefSeq" id="WP_092652777.1">
    <property type="nucleotide sequence ID" value="NZ_FOHA01000012.1"/>
</dbReference>
<feature type="transmembrane region" description="Helical" evidence="1">
    <location>
        <begin position="284"/>
        <end position="306"/>
    </location>
</feature>
<keyword evidence="1" id="KW-0812">Transmembrane</keyword>
<dbReference type="STRING" id="142588.SAMN04488559_11223"/>
<accession>A0A1H9TBN6</accession>
<feature type="transmembrane region" description="Helical" evidence="1">
    <location>
        <begin position="234"/>
        <end position="253"/>
    </location>
</feature>
<dbReference type="Proteomes" id="UP000198948">
    <property type="component" value="Unassembled WGS sequence"/>
</dbReference>
<keyword evidence="1" id="KW-1133">Transmembrane helix</keyword>